<feature type="transmembrane region" description="Helical" evidence="6">
    <location>
        <begin position="354"/>
        <end position="373"/>
    </location>
</feature>
<dbReference type="InterPro" id="IPR036188">
    <property type="entry name" value="FAD/NAD-bd_sf"/>
</dbReference>
<accession>A0A0G2GAW3</accession>
<protein>
    <submittedName>
        <fullName evidence="7">Putative allantoate permease</fullName>
    </submittedName>
</protein>
<evidence type="ECO:0000256" key="4">
    <source>
        <dbReference type="ARBA" id="ARBA00022989"/>
    </source>
</evidence>
<evidence type="ECO:0000256" key="1">
    <source>
        <dbReference type="ARBA" id="ARBA00004141"/>
    </source>
</evidence>
<keyword evidence="5 6" id="KW-0472">Membrane</keyword>
<keyword evidence="8" id="KW-1185">Reference proteome</keyword>
<dbReference type="AlphaFoldDB" id="A0A0G2GAW3"/>
<feature type="transmembrane region" description="Helical" evidence="6">
    <location>
        <begin position="98"/>
        <end position="119"/>
    </location>
</feature>
<feature type="transmembrane region" description="Helical" evidence="6">
    <location>
        <begin position="407"/>
        <end position="431"/>
    </location>
</feature>
<keyword evidence="3 6" id="KW-0812">Transmembrane</keyword>
<evidence type="ECO:0000256" key="3">
    <source>
        <dbReference type="ARBA" id="ARBA00022692"/>
    </source>
</evidence>
<keyword evidence="4 6" id="KW-1133">Transmembrane helix</keyword>
<dbReference type="Gene3D" id="3.50.50.60">
    <property type="entry name" value="FAD/NAD(P)-binding domain"/>
    <property type="match status" value="1"/>
</dbReference>
<organism evidence="7 8">
    <name type="scientific">Phaeomoniella chlamydospora</name>
    <name type="common">Phaeoacremonium chlamydosporum</name>
    <dbReference type="NCBI Taxonomy" id="158046"/>
    <lineage>
        <taxon>Eukaryota</taxon>
        <taxon>Fungi</taxon>
        <taxon>Dikarya</taxon>
        <taxon>Ascomycota</taxon>
        <taxon>Pezizomycotina</taxon>
        <taxon>Eurotiomycetes</taxon>
        <taxon>Chaetothyriomycetidae</taxon>
        <taxon>Phaeomoniellales</taxon>
        <taxon>Phaeomoniellaceae</taxon>
        <taxon>Phaeomoniella</taxon>
    </lineage>
</organism>
<reference evidence="7 8" key="1">
    <citation type="submission" date="2015-05" db="EMBL/GenBank/DDBJ databases">
        <title>Distinctive expansion of gene families associated with plant cell wall degradation and secondary metabolism in the genomes of grapevine trunk pathogens.</title>
        <authorList>
            <person name="Lawrence D.P."/>
            <person name="Travadon R."/>
            <person name="Rolshausen P.E."/>
            <person name="Baumgartner K."/>
        </authorList>
    </citation>
    <scope>NUCLEOTIDE SEQUENCE [LARGE SCALE GENOMIC DNA]</scope>
    <source>
        <strain evidence="7">UCRPC4</strain>
    </source>
</reference>
<gene>
    <name evidence="7" type="ORF">UCRPC4_g04050</name>
</gene>
<evidence type="ECO:0000256" key="2">
    <source>
        <dbReference type="ARBA" id="ARBA00022448"/>
    </source>
</evidence>
<feature type="transmembrane region" description="Helical" evidence="6">
    <location>
        <begin position="379"/>
        <end position="395"/>
    </location>
</feature>
<sequence length="827" mass="91473">MDILKAETPQVTAATPSIRAEDAKDIDRAALFLEQTELLAPLSAKAEKRLKTKIDLILLPMASFNLPTLGAVDKVALSTAAIYGLVDDNNLYGQQYSWLGSILSLGALVGMLPSSALLHKFNSAKYLSFCSMGWSTMALLMPACSNWAGLMVVRFLMGCFEAIIVPGISLLIAGWYQKSEQPPRNALVFAAASSAVNGFLSWVVGHIPDSAPLSIWQYLYLLVGSISMIWSGFVFIFLPATPMDALFLSKEEKVQWVRRLAPNKTGIVNKTWKWDQAIEALIDPKTWIIFFFNIAINIPNGGLITFNAIIIKNLGFTSVQSSLLSMPTGIISTIAAFIFSTIGAKWNDRRCLGYTYFGPYVVGISLAQANTAGHTKKNLSFAILYIGYAVGNLIGPQTFRANQAPAYTGGVVAMLVSYCVCIGLIIAYWSFCAHHNRKVVPLSVPFGEDAIIENFKDATDWKQKDFRYTLRDQPRWFPEGSLEEIGVHDGVSNSRPRKYQQRFGSEWKGYLSSYGGYAMASQAMLAAYEKCVNLGVKFEFGKNGHITELENLLDASESRNIIGIKAINGTVHRHPAEGPHVTILSLGAHLARILPIAGGQITAKAWSVAHIELDEAEAEEFKEMPVMNFTELGFWMEPLWVSSDPSSPEKVTLPEEHSIGLEGKYLLKLAAHGAGWTNFEGKNISIAPPHQILEIPLDDERKLRELVQVSLPPNLHSRSFVRKSICWCADTSDSEYVVDFVPGYVDLVLAGADSGHAFKMFPLAGEWTKELLIYGEQKEKRWRWKSSKASITAHQEPIKWRSGELRDIGETKIGQMNQKRVEPSALS</sequence>
<evidence type="ECO:0000313" key="7">
    <source>
        <dbReference type="EMBL" id="KKY20778.1"/>
    </source>
</evidence>
<name>A0A0G2GAW3_PHACM</name>
<dbReference type="PANTHER" id="PTHR43791:SF41">
    <property type="entry name" value="MAJOR FACILITATOR SUPERFAMILY (MFS) PROFILE DOMAIN-CONTAINING PROTEIN"/>
    <property type="match status" value="1"/>
</dbReference>
<feature type="transmembrane region" description="Helical" evidence="6">
    <location>
        <begin position="287"/>
        <end position="311"/>
    </location>
</feature>
<dbReference type="OrthoDB" id="6730379at2759"/>
<keyword evidence="2" id="KW-0813">Transport</keyword>
<dbReference type="SUPFAM" id="SSF103473">
    <property type="entry name" value="MFS general substrate transporter"/>
    <property type="match status" value="1"/>
</dbReference>
<comment type="caution">
    <text evidence="7">The sequence shown here is derived from an EMBL/GenBank/DDBJ whole genome shotgun (WGS) entry which is preliminary data.</text>
</comment>
<dbReference type="InterPro" id="IPR036259">
    <property type="entry name" value="MFS_trans_sf"/>
</dbReference>
<feature type="transmembrane region" description="Helical" evidence="6">
    <location>
        <begin position="187"/>
        <end position="207"/>
    </location>
</feature>
<evidence type="ECO:0000256" key="6">
    <source>
        <dbReference type="SAM" id="Phobius"/>
    </source>
</evidence>
<dbReference type="Gene3D" id="1.20.1250.20">
    <property type="entry name" value="MFS general substrate transporter like domains"/>
    <property type="match status" value="1"/>
</dbReference>
<dbReference type="InterPro" id="IPR011701">
    <property type="entry name" value="MFS"/>
</dbReference>
<evidence type="ECO:0000313" key="8">
    <source>
        <dbReference type="Proteomes" id="UP000053317"/>
    </source>
</evidence>
<reference evidence="7 8" key="2">
    <citation type="submission" date="2015-05" db="EMBL/GenBank/DDBJ databases">
        <authorList>
            <person name="Morales-Cruz A."/>
            <person name="Amrine K.C."/>
            <person name="Cantu D."/>
        </authorList>
    </citation>
    <scope>NUCLEOTIDE SEQUENCE [LARGE SCALE GENOMIC DNA]</scope>
    <source>
        <strain evidence="7">UCRPC4</strain>
    </source>
</reference>
<feature type="transmembrane region" description="Helical" evidence="6">
    <location>
        <begin position="219"/>
        <end position="240"/>
    </location>
</feature>
<dbReference type="Pfam" id="PF07690">
    <property type="entry name" value="MFS_1"/>
    <property type="match status" value="1"/>
</dbReference>
<proteinExistence type="predicted"/>
<dbReference type="GO" id="GO:0022857">
    <property type="term" value="F:transmembrane transporter activity"/>
    <property type="evidence" value="ECO:0007669"/>
    <property type="project" value="InterPro"/>
</dbReference>
<comment type="subcellular location">
    <subcellularLocation>
        <location evidence="1">Membrane</location>
        <topology evidence="1">Multi-pass membrane protein</topology>
    </subcellularLocation>
</comment>
<dbReference type="PANTHER" id="PTHR43791">
    <property type="entry name" value="PERMEASE-RELATED"/>
    <property type="match status" value="1"/>
</dbReference>
<dbReference type="Gene3D" id="3.30.9.10">
    <property type="entry name" value="D-Amino Acid Oxidase, subunit A, domain 2"/>
    <property type="match status" value="1"/>
</dbReference>
<dbReference type="EMBL" id="LCWF01000093">
    <property type="protein sequence ID" value="KKY20778.1"/>
    <property type="molecule type" value="Genomic_DNA"/>
</dbReference>
<feature type="transmembrane region" description="Helical" evidence="6">
    <location>
        <begin position="155"/>
        <end position="175"/>
    </location>
</feature>
<dbReference type="GO" id="GO:0016020">
    <property type="term" value="C:membrane"/>
    <property type="evidence" value="ECO:0007669"/>
    <property type="project" value="UniProtKB-SubCell"/>
</dbReference>
<feature type="transmembrane region" description="Helical" evidence="6">
    <location>
        <begin position="323"/>
        <end position="342"/>
    </location>
</feature>
<dbReference type="Proteomes" id="UP000053317">
    <property type="component" value="Unassembled WGS sequence"/>
</dbReference>
<evidence type="ECO:0000256" key="5">
    <source>
        <dbReference type="ARBA" id="ARBA00023136"/>
    </source>
</evidence>